<dbReference type="NCBIfam" id="TIGR00976">
    <property type="entry name" value="CocE_NonD"/>
    <property type="match status" value="1"/>
</dbReference>
<dbReference type="RefSeq" id="WP_338446393.1">
    <property type="nucleotide sequence ID" value="NZ_CP144918.1"/>
</dbReference>
<dbReference type="Proteomes" id="UP001335183">
    <property type="component" value="Chromosome"/>
</dbReference>
<accession>A0ABZ2D380</accession>
<feature type="compositionally biased region" description="Polar residues" evidence="2">
    <location>
        <begin position="8"/>
        <end position="23"/>
    </location>
</feature>
<keyword evidence="1 4" id="KW-0378">Hydrolase</keyword>
<organism evidence="4 5">
    <name type="scientific">Pelagerythrobacter marensis</name>
    <dbReference type="NCBI Taxonomy" id="543877"/>
    <lineage>
        <taxon>Bacteria</taxon>
        <taxon>Pseudomonadati</taxon>
        <taxon>Pseudomonadota</taxon>
        <taxon>Alphaproteobacteria</taxon>
        <taxon>Sphingomonadales</taxon>
        <taxon>Erythrobacteraceae</taxon>
        <taxon>Pelagerythrobacter</taxon>
    </lineage>
</organism>
<evidence type="ECO:0000256" key="1">
    <source>
        <dbReference type="ARBA" id="ARBA00022801"/>
    </source>
</evidence>
<dbReference type="PANTHER" id="PTHR48081">
    <property type="entry name" value="AB HYDROLASE SUPERFAMILY PROTEIN C4A8.06C"/>
    <property type="match status" value="1"/>
</dbReference>
<dbReference type="Pfam" id="PF08530">
    <property type="entry name" value="PepX_C"/>
    <property type="match status" value="1"/>
</dbReference>
<dbReference type="Gene3D" id="3.40.50.1820">
    <property type="entry name" value="alpha/beta hydrolase"/>
    <property type="match status" value="3"/>
</dbReference>
<dbReference type="PANTHER" id="PTHR48081:SF6">
    <property type="entry name" value="PEPTIDASE S9 PROLYL OLIGOPEPTIDASE CATALYTIC DOMAIN-CONTAINING PROTEIN"/>
    <property type="match status" value="1"/>
</dbReference>
<protein>
    <submittedName>
        <fullName evidence="4">CocE/NonD family hydrolase</fullName>
    </submittedName>
</protein>
<name>A0ABZ2D380_9SPHN</name>
<dbReference type="InterPro" id="IPR005674">
    <property type="entry name" value="CocE/Ser_esterase"/>
</dbReference>
<dbReference type="InterPro" id="IPR050300">
    <property type="entry name" value="GDXG_lipolytic_enzyme"/>
</dbReference>
<dbReference type="SUPFAM" id="SSF53474">
    <property type="entry name" value="alpha/beta-Hydrolases"/>
    <property type="match status" value="2"/>
</dbReference>
<dbReference type="InterPro" id="IPR029058">
    <property type="entry name" value="AB_hydrolase_fold"/>
</dbReference>
<dbReference type="InterPro" id="IPR000383">
    <property type="entry name" value="Xaa-Pro-like_dom"/>
</dbReference>
<dbReference type="Pfam" id="PF02129">
    <property type="entry name" value="Peptidase_S15"/>
    <property type="match status" value="1"/>
</dbReference>
<dbReference type="EMBL" id="CP144918">
    <property type="protein sequence ID" value="WWA47503.1"/>
    <property type="molecule type" value="Genomic_DNA"/>
</dbReference>
<dbReference type="Gene3D" id="2.60.120.260">
    <property type="entry name" value="Galactose-binding domain-like"/>
    <property type="match status" value="1"/>
</dbReference>
<sequence>MQLYPNGATGSEAWTQPETVSSEGQRRIIRNVREPEISVYLPEPGDRTGAALVMLPGGGLRLLGVGAETDEQIRQFNRRGIAVILLKYRTLQIDPKTIGSRSMTPPGPMSFPKLDIVKANANPAKGDAALDEVLRLATADAQEALRVTRSNAAAWGIDPARVGMIGTSAGGGVAIGAMLAGAPGATPDFIISIYGPSLQDVDVPVDAPPLFLATELDHGPVTDGILALADLWRDAGQHVELHVYDVATFAMPFSLWGPRALEWMEERGFLSAEAQPPFDGTRESSFYLPSFDGTRLAVSIYRPVRDGVVETAPLPVIVTQDRSQDPERFEPIRRYFVSHGYVVVSHDRRGTGASYGRQEGFVTDADRRDAKAVIEWAASQPFSNGNVGAMGCSNQGVWQYGAAALKPLGLKAIAPACASPRFFDHAVSRGGIPIFETGEGHFSGECIAAPAGANAAVGGAAKPRPVAGHDLASVLAQRKCAAPMLGQYWLNMARDGVNGFTGGRPGIADSPITYWREIQESGVAILQLGGWFDAAVAGQIEGQRLWGGRLILGPWVHGNVPPRGSDFPAADYDLKKEALRWFDYHLKGAKNGVNEEGIEYYSIGAPAGEEWKIAETWPGGDNATRLFLSPDGLTREAPSSDRPAATYTGDGVTWFGGRYSPLAHWWDGNGPPVQGESLVHTGEPLKDDALFEGTARARIWVSSDRRDVNVFAMIEDVAPDGRSTYVTDGFLRASWRKSVQPAWGEAGQTWHRGHADDIAPLVPGDPVELVFDFFPISYVFKAGHRVRLNISTTIGNDYQNPPLTDGTPRIEVYRDAAHPSAIELPLSIAD</sequence>
<gene>
    <name evidence="4" type="ORF">V5F89_00935</name>
</gene>
<feature type="domain" description="Xaa-Pro dipeptidyl-peptidase C-terminal" evidence="3">
    <location>
        <begin position="579"/>
        <end position="823"/>
    </location>
</feature>
<evidence type="ECO:0000313" key="5">
    <source>
        <dbReference type="Proteomes" id="UP001335183"/>
    </source>
</evidence>
<dbReference type="SUPFAM" id="SSF49785">
    <property type="entry name" value="Galactose-binding domain-like"/>
    <property type="match status" value="1"/>
</dbReference>
<dbReference type="InterPro" id="IPR013736">
    <property type="entry name" value="Xaa-Pro_dipept_C"/>
</dbReference>
<keyword evidence="5" id="KW-1185">Reference proteome</keyword>
<reference evidence="4 5" key="1">
    <citation type="submission" date="2024-02" db="EMBL/GenBank/DDBJ databases">
        <title>The whole genome sequence of five bacterial samples isolated from Abu Dhabi Sabkha-shore region.</title>
        <authorList>
            <person name="Sudalaimuthuasari N."/>
            <person name="Sarfraz B."/>
            <person name="Tuyisabe J.D."/>
            <person name="Mugisha Ntwali L.D.M."/>
            <person name="Ali A.I.A.A."/>
            <person name="Almansoori S.Z.A."/>
            <person name="Alajami H.S.A."/>
            <person name="Almeqbaali A.A.S."/>
            <person name="Kundu B."/>
            <person name="Saeed E.E."/>
            <person name="Sukumarinath V."/>
            <person name="Mishra A.K."/>
            <person name="Hazzouri K.M."/>
            <person name="Almaskari R."/>
            <person name="Sharma A.K."/>
            <person name="Amiri K.M.A."/>
        </authorList>
    </citation>
    <scope>NUCLEOTIDE SEQUENCE [LARGE SCALE GENOMIC DNA]</scope>
    <source>
        <strain evidence="5">kcgeb_sd</strain>
    </source>
</reference>
<dbReference type="GO" id="GO:0016787">
    <property type="term" value="F:hydrolase activity"/>
    <property type="evidence" value="ECO:0007669"/>
    <property type="project" value="UniProtKB-KW"/>
</dbReference>
<evidence type="ECO:0000256" key="2">
    <source>
        <dbReference type="SAM" id="MobiDB-lite"/>
    </source>
</evidence>
<evidence type="ECO:0000259" key="3">
    <source>
        <dbReference type="SMART" id="SM00939"/>
    </source>
</evidence>
<feature type="region of interest" description="Disordered" evidence="2">
    <location>
        <begin position="1"/>
        <end position="26"/>
    </location>
</feature>
<dbReference type="InterPro" id="IPR008979">
    <property type="entry name" value="Galactose-bd-like_sf"/>
</dbReference>
<dbReference type="SMART" id="SM00939">
    <property type="entry name" value="PepX_C"/>
    <property type="match status" value="1"/>
</dbReference>
<proteinExistence type="predicted"/>
<evidence type="ECO:0000313" key="4">
    <source>
        <dbReference type="EMBL" id="WWA47503.1"/>
    </source>
</evidence>